<accession>A0ACB8UKV0</accession>
<name>A0ACB8UKV0_9APHY</name>
<proteinExistence type="predicted"/>
<comment type="caution">
    <text evidence="1">The sequence shown here is derived from an EMBL/GenBank/DDBJ whole genome shotgun (WGS) entry which is preliminary data.</text>
</comment>
<evidence type="ECO:0000313" key="1">
    <source>
        <dbReference type="EMBL" id="KAI0095038.1"/>
    </source>
</evidence>
<dbReference type="EMBL" id="MU274900">
    <property type="protein sequence ID" value="KAI0095038.1"/>
    <property type="molecule type" value="Genomic_DNA"/>
</dbReference>
<keyword evidence="2" id="KW-1185">Reference proteome</keyword>
<organism evidence="1 2">
    <name type="scientific">Irpex rosettiformis</name>
    <dbReference type="NCBI Taxonomy" id="378272"/>
    <lineage>
        <taxon>Eukaryota</taxon>
        <taxon>Fungi</taxon>
        <taxon>Dikarya</taxon>
        <taxon>Basidiomycota</taxon>
        <taxon>Agaricomycotina</taxon>
        <taxon>Agaricomycetes</taxon>
        <taxon>Polyporales</taxon>
        <taxon>Irpicaceae</taxon>
        <taxon>Irpex</taxon>
    </lineage>
</organism>
<gene>
    <name evidence="1" type="ORF">BDY19DRAFT_1062686</name>
</gene>
<sequence length="1139" mass="125873">MAARSEEDKELFRKLKELCVPLLSNAVLTPASTTEVSALLTKTLNILRDAKSNGRILKPALISYVFFPISSILRRNSGSTIPDQLLEKLLSILTILCDDWWWNMDIQIWEQIVMLCGAIIGGIENKGKGKDRADETKEVAAQCLWTLLRLRLPSEDPLGIQSSAIRSVTIFNTFQAHSRTAKFVPIVGQIVDSLLGTCQSQHLPLVRASMKLLQVIVSDYLADDVVTSVFPGVVSSMCKVALAVGNTKAWANGDIVAAALGLFQQIIVRSIGDEICVKEGAVVAIDSLEDLVELETQTTEDPKPGYTAPYTTRRTKSWLRGSSSQLHMALISLKPLVTHPTSSALLALSSFSAAILEATPLTLPQSQPLLLSWLLSLTHSDYAKVSSHAKKYLLSLLDPASTSQHTLTQVLLQISKEHLTALPRLLPSHSDTKIEHSAKIVEAICSLASDADDDADRRPHVVSHEIGRLLGPNGSIERWGWSLLSVLTLTPPQILNTSVSASQLMLEGDGEAVQSIPFPEVTLQPLTSRSAQDALERMFRAMGLAAGEDGLYAVEWFLDIGKNRQDSRGIAGLWCACRLLEGIGNVSLNSSTLDTPLKQRRRRLEKFVRGLAKALSEIWDESEPSLDEPLEPPSSSDQALLDGREDIVVEHTKGLITIRSPLDMGRPTPPIIDAPLPSVPSPFLRKALALQNIAACAGILQARFTPLLLNVLYPILHSLVSGSNHLSSTALATLHYITHFTSYASPTNLLLSNFDYALDSVSRRLSRRWLDIDAPKVLVILIRLVGRDVVQKAGDVVEECFDRLDEFHGYELLVDGLIAVLLEVVVVVGSDEQNHAEPKRAELSSHTRQLDDDRFDSFFEWFGHRHDKQPDDGDHRFQFSEVPQTDWGAKEEDGDRHAGRAENPTQEVPPTPTQSLTKQIVSRSLYFLTHGSPVIRARILNVLGSSVPVLPESALLPSIHQAWPFILNRMGDSEPFVVAASVSLIEVLSNRVGDFMHQRIWDDVWPRFQTLLQKLEGADSASALARRGPSVVGTESAYTVSHRLYKAMIGTMKAAANGVQPKDVKTWEVILAFRRFLHKEAHEELQKHARELYHALVLNNPDAVWFALAATQGEIETWTFLRNPYWSIQENARQILQAV</sequence>
<dbReference type="Proteomes" id="UP001055072">
    <property type="component" value="Unassembled WGS sequence"/>
</dbReference>
<protein>
    <submittedName>
        <fullName evidence="1">ARM repeat-containing protein</fullName>
    </submittedName>
</protein>
<reference evidence="1" key="1">
    <citation type="journal article" date="2021" name="Environ. Microbiol.">
        <title>Gene family expansions and transcriptome signatures uncover fungal adaptations to wood decay.</title>
        <authorList>
            <person name="Hage H."/>
            <person name="Miyauchi S."/>
            <person name="Viragh M."/>
            <person name="Drula E."/>
            <person name="Min B."/>
            <person name="Chaduli D."/>
            <person name="Navarro D."/>
            <person name="Favel A."/>
            <person name="Norest M."/>
            <person name="Lesage-Meessen L."/>
            <person name="Balint B."/>
            <person name="Merenyi Z."/>
            <person name="de Eugenio L."/>
            <person name="Morin E."/>
            <person name="Martinez A.T."/>
            <person name="Baldrian P."/>
            <person name="Stursova M."/>
            <person name="Martinez M.J."/>
            <person name="Novotny C."/>
            <person name="Magnuson J.K."/>
            <person name="Spatafora J.W."/>
            <person name="Maurice S."/>
            <person name="Pangilinan J."/>
            <person name="Andreopoulos W."/>
            <person name="LaButti K."/>
            <person name="Hundley H."/>
            <person name="Na H."/>
            <person name="Kuo A."/>
            <person name="Barry K."/>
            <person name="Lipzen A."/>
            <person name="Henrissat B."/>
            <person name="Riley R."/>
            <person name="Ahrendt S."/>
            <person name="Nagy L.G."/>
            <person name="Grigoriev I.V."/>
            <person name="Martin F."/>
            <person name="Rosso M.N."/>
        </authorList>
    </citation>
    <scope>NUCLEOTIDE SEQUENCE</scope>
    <source>
        <strain evidence="1">CBS 384.51</strain>
    </source>
</reference>
<evidence type="ECO:0000313" key="2">
    <source>
        <dbReference type="Proteomes" id="UP001055072"/>
    </source>
</evidence>